<accession>A0A087SVZ9</accession>
<reference evidence="1 2" key="1">
    <citation type="submission" date="2013-11" db="EMBL/GenBank/DDBJ databases">
        <title>Genome sequencing of Stegodyphus mimosarum.</title>
        <authorList>
            <person name="Bechsgaard J."/>
        </authorList>
    </citation>
    <scope>NUCLEOTIDE SEQUENCE [LARGE SCALE GENOMIC DNA]</scope>
</reference>
<feature type="non-terminal residue" evidence="1">
    <location>
        <position position="119"/>
    </location>
</feature>
<keyword evidence="2" id="KW-1185">Reference proteome</keyword>
<organism evidence="1 2">
    <name type="scientific">Stegodyphus mimosarum</name>
    <name type="common">African social velvet spider</name>
    <dbReference type="NCBI Taxonomy" id="407821"/>
    <lineage>
        <taxon>Eukaryota</taxon>
        <taxon>Metazoa</taxon>
        <taxon>Ecdysozoa</taxon>
        <taxon>Arthropoda</taxon>
        <taxon>Chelicerata</taxon>
        <taxon>Arachnida</taxon>
        <taxon>Araneae</taxon>
        <taxon>Araneomorphae</taxon>
        <taxon>Entelegynae</taxon>
        <taxon>Eresoidea</taxon>
        <taxon>Eresidae</taxon>
        <taxon>Stegodyphus</taxon>
    </lineage>
</organism>
<gene>
    <name evidence="1" type="ORF">X975_02301</name>
</gene>
<name>A0A087SVZ9_STEMI</name>
<evidence type="ECO:0000313" key="1">
    <source>
        <dbReference type="EMBL" id="KFM57038.1"/>
    </source>
</evidence>
<dbReference type="EMBL" id="KK112201">
    <property type="protein sequence ID" value="KFM57038.1"/>
    <property type="molecule type" value="Genomic_DNA"/>
</dbReference>
<sequence length="119" mass="13701">MFKVWEKGVDLYENLRLNKCLCVSSTHAVAKDVFLSVYHASFESTDGCFEERVKCQLLCASILRLAGEIYTNEAAKYHSVCKEIDGVLSLFLEDSTWNVLVQNFYNIQDKYLLWAFIKA</sequence>
<dbReference type="AlphaFoldDB" id="A0A087SVZ9"/>
<dbReference type="Gene3D" id="3.30.450.20">
    <property type="entry name" value="PAS domain"/>
    <property type="match status" value="1"/>
</dbReference>
<evidence type="ECO:0000313" key="2">
    <source>
        <dbReference type="Proteomes" id="UP000054359"/>
    </source>
</evidence>
<dbReference type="Proteomes" id="UP000054359">
    <property type="component" value="Unassembled WGS sequence"/>
</dbReference>
<proteinExistence type="predicted"/>
<protein>
    <submittedName>
        <fullName evidence="1">Uncharacterized protein</fullName>
    </submittedName>
</protein>